<keyword evidence="2" id="KW-1185">Reference proteome</keyword>
<evidence type="ECO:0000313" key="2">
    <source>
        <dbReference type="Proteomes" id="UP001057402"/>
    </source>
</evidence>
<proteinExistence type="predicted"/>
<gene>
    <name evidence="1" type="ORF">MLD38_038550</name>
</gene>
<accession>A0ACB9L0A0</accession>
<sequence length="212" mass="23665">MLIGIRKNFLIGSNDPPPNRQLTFQPDFIRIENLCGNWLSKFALPSLRSVHCPRVYIPPMTSSETLATDVRFTTLQRSRTEELEWLGLVAIDHSSAEHVFSGWCTNRDYQSWAAHEKFVVGDTLVFRYEKEYGVEKVTGEDYARCNTGAALYSFGGGETTISLASPGTGYFVCPGFNQCDRGMKVEITVETSNSTATPSESNYPCRSCILCC</sequence>
<evidence type="ECO:0000313" key="1">
    <source>
        <dbReference type="EMBL" id="KAI4302851.1"/>
    </source>
</evidence>
<organism evidence="1 2">
    <name type="scientific">Melastoma candidum</name>
    <dbReference type="NCBI Taxonomy" id="119954"/>
    <lineage>
        <taxon>Eukaryota</taxon>
        <taxon>Viridiplantae</taxon>
        <taxon>Streptophyta</taxon>
        <taxon>Embryophyta</taxon>
        <taxon>Tracheophyta</taxon>
        <taxon>Spermatophyta</taxon>
        <taxon>Magnoliopsida</taxon>
        <taxon>eudicotyledons</taxon>
        <taxon>Gunneridae</taxon>
        <taxon>Pentapetalae</taxon>
        <taxon>rosids</taxon>
        <taxon>malvids</taxon>
        <taxon>Myrtales</taxon>
        <taxon>Melastomataceae</taxon>
        <taxon>Melastomatoideae</taxon>
        <taxon>Melastomateae</taxon>
        <taxon>Melastoma</taxon>
    </lineage>
</organism>
<dbReference type="EMBL" id="CM042891">
    <property type="protein sequence ID" value="KAI4302851.1"/>
    <property type="molecule type" value="Genomic_DNA"/>
</dbReference>
<comment type="caution">
    <text evidence="1">The sequence shown here is derived from an EMBL/GenBank/DDBJ whole genome shotgun (WGS) entry which is preliminary data.</text>
</comment>
<name>A0ACB9L0A0_9MYRT</name>
<dbReference type="Proteomes" id="UP001057402">
    <property type="component" value="Chromosome 12"/>
</dbReference>
<protein>
    <submittedName>
        <fullName evidence="1">Uncharacterized protein</fullName>
    </submittedName>
</protein>
<reference evidence="2" key="1">
    <citation type="journal article" date="2023" name="Front. Plant Sci.">
        <title>Chromosomal-level genome assembly of Melastoma candidum provides insights into trichome evolution.</title>
        <authorList>
            <person name="Zhong Y."/>
            <person name="Wu W."/>
            <person name="Sun C."/>
            <person name="Zou P."/>
            <person name="Liu Y."/>
            <person name="Dai S."/>
            <person name="Zhou R."/>
        </authorList>
    </citation>
    <scope>NUCLEOTIDE SEQUENCE [LARGE SCALE GENOMIC DNA]</scope>
</reference>